<feature type="chain" id="PRO_5045301678" evidence="5">
    <location>
        <begin position="26"/>
        <end position="144"/>
    </location>
</feature>
<keyword evidence="2" id="KW-0479">Metal-binding</keyword>
<comment type="caution">
    <text evidence="7">The sequence shown here is derived from an EMBL/GenBank/DDBJ whole genome shotgun (WGS) entry which is preliminary data.</text>
</comment>
<evidence type="ECO:0000256" key="4">
    <source>
        <dbReference type="ARBA" id="ARBA00023014"/>
    </source>
</evidence>
<evidence type="ECO:0000259" key="6">
    <source>
        <dbReference type="PROSITE" id="PS51296"/>
    </source>
</evidence>
<feature type="signal peptide" evidence="5">
    <location>
        <begin position="1"/>
        <end position="25"/>
    </location>
</feature>
<dbReference type="Proteomes" id="UP001610063">
    <property type="component" value="Unassembled WGS sequence"/>
</dbReference>
<dbReference type="SUPFAM" id="SSF50022">
    <property type="entry name" value="ISP domain"/>
    <property type="match status" value="1"/>
</dbReference>
<dbReference type="InterPro" id="IPR017941">
    <property type="entry name" value="Rieske_2Fe-2S"/>
</dbReference>
<dbReference type="InterPro" id="IPR036922">
    <property type="entry name" value="Rieske_2Fe-2S_sf"/>
</dbReference>
<evidence type="ECO:0000313" key="8">
    <source>
        <dbReference type="Proteomes" id="UP001610063"/>
    </source>
</evidence>
<evidence type="ECO:0000256" key="2">
    <source>
        <dbReference type="ARBA" id="ARBA00022723"/>
    </source>
</evidence>
<evidence type="ECO:0000256" key="3">
    <source>
        <dbReference type="ARBA" id="ARBA00023004"/>
    </source>
</evidence>
<dbReference type="Gene3D" id="2.102.10.10">
    <property type="entry name" value="Rieske [2Fe-2S] iron-sulphur domain"/>
    <property type="match status" value="1"/>
</dbReference>
<dbReference type="Pfam" id="PF00355">
    <property type="entry name" value="Rieske"/>
    <property type="match status" value="1"/>
</dbReference>
<organism evidence="7 8">
    <name type="scientific">Marinoscillum luteum</name>
    <dbReference type="NCBI Taxonomy" id="861051"/>
    <lineage>
        <taxon>Bacteria</taxon>
        <taxon>Pseudomonadati</taxon>
        <taxon>Bacteroidota</taxon>
        <taxon>Cytophagia</taxon>
        <taxon>Cytophagales</taxon>
        <taxon>Reichenbachiellaceae</taxon>
        <taxon>Marinoscillum</taxon>
    </lineage>
</organism>
<keyword evidence="1" id="KW-0001">2Fe-2S</keyword>
<dbReference type="PROSITE" id="PS51296">
    <property type="entry name" value="RIESKE"/>
    <property type="match status" value="1"/>
</dbReference>
<dbReference type="EMBL" id="JBIPKE010000017">
    <property type="protein sequence ID" value="MFH6984440.1"/>
    <property type="molecule type" value="Genomic_DNA"/>
</dbReference>
<feature type="domain" description="Rieske" evidence="6">
    <location>
        <begin position="59"/>
        <end position="141"/>
    </location>
</feature>
<keyword evidence="3" id="KW-0408">Iron</keyword>
<dbReference type="RefSeq" id="WP_395417781.1">
    <property type="nucleotide sequence ID" value="NZ_JBIPKE010000017.1"/>
</dbReference>
<evidence type="ECO:0000256" key="1">
    <source>
        <dbReference type="ARBA" id="ARBA00022714"/>
    </source>
</evidence>
<dbReference type="PROSITE" id="PS51257">
    <property type="entry name" value="PROKAR_LIPOPROTEIN"/>
    <property type="match status" value="1"/>
</dbReference>
<dbReference type="CDD" id="cd03467">
    <property type="entry name" value="Rieske"/>
    <property type="match status" value="1"/>
</dbReference>
<gene>
    <name evidence="7" type="ORF">ACHKAR_13385</name>
</gene>
<sequence>MKRKEFIKTCGIGCLSLMSGASLLAGCVGTRHINVPISDSFLHIPLSEFFNEKKENYRKYIIVQNEELSYPICVYRFSENEYTAIWMRCTHQGTELQAYGDRLQCPAHGSEFSNTGALQNGPADQPLRTFPVTADFNQIKIDLR</sequence>
<evidence type="ECO:0000256" key="5">
    <source>
        <dbReference type="SAM" id="SignalP"/>
    </source>
</evidence>
<name>A0ABW7NBH1_9BACT</name>
<keyword evidence="5" id="KW-0732">Signal</keyword>
<reference evidence="7 8" key="1">
    <citation type="journal article" date="2013" name="Int. J. Syst. Evol. Microbiol.">
        <title>Marinoscillum luteum sp. nov., isolated from marine sediment.</title>
        <authorList>
            <person name="Cha I.T."/>
            <person name="Park S.J."/>
            <person name="Kim S.J."/>
            <person name="Kim J.G."/>
            <person name="Jung M.Y."/>
            <person name="Shin K.S."/>
            <person name="Kwon K.K."/>
            <person name="Yang S.H."/>
            <person name="Seo Y.S."/>
            <person name="Rhee S.K."/>
        </authorList>
    </citation>
    <scope>NUCLEOTIDE SEQUENCE [LARGE SCALE GENOMIC DNA]</scope>
    <source>
        <strain evidence="7 8">KCTC 23939</strain>
    </source>
</reference>
<evidence type="ECO:0000313" key="7">
    <source>
        <dbReference type="EMBL" id="MFH6984440.1"/>
    </source>
</evidence>
<accession>A0ABW7NBH1</accession>
<proteinExistence type="predicted"/>
<protein>
    <submittedName>
        <fullName evidence="7">Rieske (2Fe-2S) protein</fullName>
    </submittedName>
</protein>
<keyword evidence="4" id="KW-0411">Iron-sulfur</keyword>
<keyword evidence="8" id="KW-1185">Reference proteome</keyword>